<organism evidence="2 3">
    <name type="scientific">Pseudomonas arsenicoxydans</name>
    <dbReference type="NCBI Taxonomy" id="702115"/>
    <lineage>
        <taxon>Bacteria</taxon>
        <taxon>Pseudomonadati</taxon>
        <taxon>Pseudomonadota</taxon>
        <taxon>Gammaproteobacteria</taxon>
        <taxon>Pseudomonadales</taxon>
        <taxon>Pseudomonadaceae</taxon>
        <taxon>Pseudomonas</taxon>
    </lineage>
</organism>
<sequence length="83" mass="8689">MSKIEIKKSGTWAVGGFELTKVKKGEVRDFGPAENELLVDSGWAEWNAPDSKVADAGKPKTAPEPGKDAPKGAAPEGKPQGAQ</sequence>
<feature type="region of interest" description="Disordered" evidence="1">
    <location>
        <begin position="48"/>
        <end position="83"/>
    </location>
</feature>
<evidence type="ECO:0000313" key="2">
    <source>
        <dbReference type="EMBL" id="TPG76318.1"/>
    </source>
</evidence>
<dbReference type="Proteomes" id="UP000317933">
    <property type="component" value="Unassembled WGS sequence"/>
</dbReference>
<gene>
    <name evidence="2" type="ORF">EAH78_18315</name>
</gene>
<accession>A0A502HT08</accession>
<evidence type="ECO:0000313" key="3">
    <source>
        <dbReference type="Proteomes" id="UP000317933"/>
    </source>
</evidence>
<protein>
    <submittedName>
        <fullName evidence="2">Uncharacterized protein</fullName>
    </submittedName>
</protein>
<comment type="caution">
    <text evidence="2">The sequence shown here is derived from an EMBL/GenBank/DDBJ whole genome shotgun (WGS) entry which is preliminary data.</text>
</comment>
<proteinExistence type="predicted"/>
<dbReference type="RefSeq" id="WP_140668757.1">
    <property type="nucleotide sequence ID" value="NZ_RCZE01000008.1"/>
</dbReference>
<evidence type="ECO:0000256" key="1">
    <source>
        <dbReference type="SAM" id="MobiDB-lite"/>
    </source>
</evidence>
<name>A0A502HT08_9PSED</name>
<dbReference type="EMBL" id="RCZE01000008">
    <property type="protein sequence ID" value="TPG76318.1"/>
    <property type="molecule type" value="Genomic_DNA"/>
</dbReference>
<reference evidence="2 3" key="1">
    <citation type="journal article" date="2019" name="Environ. Microbiol.">
        <title>Species interactions and distinct microbial communities in high Arctic permafrost affected cryosols are associated with the CH4 and CO2 gas fluxes.</title>
        <authorList>
            <person name="Altshuler I."/>
            <person name="Hamel J."/>
            <person name="Turney S."/>
            <person name="Magnuson E."/>
            <person name="Levesque R."/>
            <person name="Greer C."/>
            <person name="Whyte L.G."/>
        </authorList>
    </citation>
    <scope>NUCLEOTIDE SEQUENCE [LARGE SCALE GENOMIC DNA]</scope>
    <source>
        <strain evidence="2 3">E3</strain>
    </source>
</reference>
<dbReference type="AlphaFoldDB" id="A0A502HT08"/>